<gene>
    <name evidence="1" type="ORF">SCUCBS95973_003345</name>
</gene>
<reference evidence="1 2" key="1">
    <citation type="submission" date="2024-01" db="EMBL/GenBank/DDBJ databases">
        <authorList>
            <person name="Allen C."/>
            <person name="Tagirdzhanova G."/>
        </authorList>
    </citation>
    <scope>NUCLEOTIDE SEQUENCE [LARGE SCALE GENOMIC DNA]</scope>
</reference>
<evidence type="ECO:0000313" key="1">
    <source>
        <dbReference type="EMBL" id="CAK7218011.1"/>
    </source>
</evidence>
<keyword evidence="2" id="KW-1185">Reference proteome</keyword>
<proteinExistence type="predicted"/>
<evidence type="ECO:0000313" key="2">
    <source>
        <dbReference type="Proteomes" id="UP001642405"/>
    </source>
</evidence>
<name>A0ABP0BEP8_9PEZI</name>
<dbReference type="Proteomes" id="UP001642405">
    <property type="component" value="Unassembled WGS sequence"/>
</dbReference>
<dbReference type="EMBL" id="CAWUHB010000014">
    <property type="protein sequence ID" value="CAK7218011.1"/>
    <property type="molecule type" value="Genomic_DNA"/>
</dbReference>
<accession>A0ABP0BEP8</accession>
<protein>
    <submittedName>
        <fullName evidence="1">Uncharacterized protein</fullName>
    </submittedName>
</protein>
<comment type="caution">
    <text evidence="1">The sequence shown here is derived from an EMBL/GenBank/DDBJ whole genome shotgun (WGS) entry which is preliminary data.</text>
</comment>
<organism evidence="1 2">
    <name type="scientific">Sporothrix curviconia</name>
    <dbReference type="NCBI Taxonomy" id="1260050"/>
    <lineage>
        <taxon>Eukaryota</taxon>
        <taxon>Fungi</taxon>
        <taxon>Dikarya</taxon>
        <taxon>Ascomycota</taxon>
        <taxon>Pezizomycotina</taxon>
        <taxon>Sordariomycetes</taxon>
        <taxon>Sordariomycetidae</taxon>
        <taxon>Ophiostomatales</taxon>
        <taxon>Ophiostomataceae</taxon>
        <taxon>Sporothrix</taxon>
    </lineage>
</organism>
<sequence length="163" mass="17736">MTRAGITITASIELVASSIGRRLRSSHTAFPRPAAFSPACATGLETNVSYFPPPCEIEKIVSLTIAFGEPLDGKANGMDLALLDQAAGYAARPHAPFYNNGGKAVHFYGEQYSSVPRGSSAYFYESACSIMYHNVQLLVIDFAYHQASIDLWKHDLNAFKMPV</sequence>